<dbReference type="STRING" id="1835702.A0A1F5LB65"/>
<feature type="compositionally biased region" description="Basic residues" evidence="2">
    <location>
        <begin position="49"/>
        <end position="58"/>
    </location>
</feature>
<accession>A0A1F5LB65</accession>
<evidence type="ECO:0000256" key="2">
    <source>
        <dbReference type="SAM" id="MobiDB-lite"/>
    </source>
</evidence>
<dbReference type="SMART" id="SM00248">
    <property type="entry name" value="ANK"/>
    <property type="match status" value="6"/>
</dbReference>
<dbReference type="EMBL" id="LXJU01000017">
    <property type="protein sequence ID" value="OGE50473.1"/>
    <property type="molecule type" value="Genomic_DNA"/>
</dbReference>
<feature type="region of interest" description="Disordered" evidence="2">
    <location>
        <begin position="32"/>
        <end position="68"/>
    </location>
</feature>
<reference evidence="3 4" key="1">
    <citation type="journal article" date="2016" name="Sci. Rep.">
        <title>Penicillium arizonense, a new, genome sequenced fungal species, reveals a high chemical diversity in secreted metabolites.</title>
        <authorList>
            <person name="Grijseels S."/>
            <person name="Nielsen J.C."/>
            <person name="Randelovic M."/>
            <person name="Nielsen J."/>
            <person name="Nielsen K.F."/>
            <person name="Workman M."/>
            <person name="Frisvad J.C."/>
        </authorList>
    </citation>
    <scope>NUCLEOTIDE SEQUENCE [LARGE SCALE GENOMIC DNA]</scope>
    <source>
        <strain evidence="3 4">CBS 141311</strain>
    </source>
</reference>
<dbReference type="OrthoDB" id="1577640at2759"/>
<dbReference type="RefSeq" id="XP_022485921.1">
    <property type="nucleotide sequence ID" value="XM_022634254.1"/>
</dbReference>
<feature type="repeat" description="ANK" evidence="1">
    <location>
        <begin position="231"/>
        <end position="263"/>
    </location>
</feature>
<dbReference type="InterPro" id="IPR002110">
    <property type="entry name" value="Ankyrin_rpt"/>
</dbReference>
<evidence type="ECO:0000313" key="3">
    <source>
        <dbReference type="EMBL" id="OGE50473.1"/>
    </source>
</evidence>
<evidence type="ECO:0000313" key="4">
    <source>
        <dbReference type="Proteomes" id="UP000177622"/>
    </source>
</evidence>
<dbReference type="GeneID" id="34578988"/>
<dbReference type="PANTHER" id="PTHR46224:SF64">
    <property type="entry name" value="IQ MOTIF AND ANKYRIN REPEAT DOMAIN-CONTAINING PROTEIN 1"/>
    <property type="match status" value="1"/>
</dbReference>
<dbReference type="Gene3D" id="1.25.40.20">
    <property type="entry name" value="Ankyrin repeat-containing domain"/>
    <property type="match status" value="1"/>
</dbReference>
<keyword evidence="1" id="KW-0040">ANK repeat</keyword>
<protein>
    <submittedName>
        <fullName evidence="3">Uncharacterized protein</fullName>
    </submittedName>
</protein>
<evidence type="ECO:0000256" key="1">
    <source>
        <dbReference type="PROSITE-ProRule" id="PRU00023"/>
    </source>
</evidence>
<organism evidence="3 4">
    <name type="scientific">Penicillium arizonense</name>
    <dbReference type="NCBI Taxonomy" id="1835702"/>
    <lineage>
        <taxon>Eukaryota</taxon>
        <taxon>Fungi</taxon>
        <taxon>Dikarya</taxon>
        <taxon>Ascomycota</taxon>
        <taxon>Pezizomycotina</taxon>
        <taxon>Eurotiomycetes</taxon>
        <taxon>Eurotiomycetidae</taxon>
        <taxon>Eurotiales</taxon>
        <taxon>Aspergillaceae</taxon>
        <taxon>Penicillium</taxon>
    </lineage>
</organism>
<name>A0A1F5LB65_PENAI</name>
<dbReference type="SUPFAM" id="SSF48403">
    <property type="entry name" value="Ankyrin repeat"/>
    <property type="match status" value="1"/>
</dbReference>
<proteinExistence type="predicted"/>
<sequence length="1154" mass="124907">MAGSDESPFSNFGGRVGNYLLEDEYANFEGSEYLDGSEYIDGSSSRQGNRNRLRKRNPLFKSRANVSQDDKPASLFRALRRWKPFGKKEEQPGSNLMREDEGIPTDAILQEQFSQEPPTPSSELDPGHDLIIAIVEGKGKPRIRTLLDELRNPNATPPHPVYGSVLAAAAGAGSVETIRHLLRAGADVDMQLMTGNYGSALCAAAASHHPENVKSLLRAGASVNMYLAQGEYGSPLAAAAREGSNKNVRLLIQANADVNMRLKTGSHGSPLCAAVPSLHNIQALLDAGADVNMELYQGTYGSALAAASGSQFPKSLDAILEAGADVNMQLSFGEFGSALVAAAAAPDELTSAMNIKALSKAGANINMQVKDGAHGSALAAAASRSNPSPRVIETLIKAGADVNMKLHHGPYGSALATATSVKAVNALLGAGADVDMKLTHGSFGTALTAALQRVINALPVGSTRDTEEEKVVQILLATGADVGPLHQFYIGLLRIPDPMVRAGYGEAHEFKFDWELPLTLNSSSDIESYLSHKGTLTRNKNTVRLASCRDFLENSFGDIGTNILQGIVRALRAFNGLYFDGTIKLETHKSKICLWVTTGTIEARDALEWICLTFRQTAEHKISVSTLSDDLNDGRPIPLNKLAPFTSFASSAECWYPLFDSAVIALQSSVEPQLQPCEGLELDFKQLLKLAAVEYPIIVNDGIVLMGYSTALVPIKQNTDGRIMWHLETATDDFQLQGSNLQATQKEWLRVSTLEDLLSAPAILGWCSEAEVLLGTDRLEPNVAWSGAKAKLTTWHWNGANLQLLAQTASPLNLGVQVNLRLDRSVNTIRFSPSRNYLKCLSSSSQQPIVLYDIKTKRAWLVSLISVLHHMLLAYCKTINKEFRDKFPPFAAPDTSGTASASLEILRDNGALVVERSKVNEESEVNELTVRDLIMGFSVNLSKTTLQPPKASNMHPLTVSTIFGYEFADIVIDSPSSELKKSSLEKEGLAWVSLLNNIKCLFCSDLGDAIIGKRSPWLSSPCNSLLEGCDLMAASIQSMELLAQKHGSNAHGSSCQLSNDHSWYLAGTPFQVCEHEEKDSCWDRPGFLEETLQEIKSRQVAVNGSVQNGNYSSLAQGALVFGSQARSKRKTFLTLVQSAETRKVSFQSTARLVT</sequence>
<dbReference type="InterPro" id="IPR051616">
    <property type="entry name" value="Cul2-RING_E3_ligase_SR"/>
</dbReference>
<gene>
    <name evidence="3" type="ORF">PENARI_c017G01777</name>
</gene>
<dbReference type="InterPro" id="IPR036770">
    <property type="entry name" value="Ankyrin_rpt-contain_sf"/>
</dbReference>
<dbReference type="PROSITE" id="PS50088">
    <property type="entry name" value="ANK_REPEAT"/>
    <property type="match status" value="1"/>
</dbReference>
<dbReference type="PROSITE" id="PS50297">
    <property type="entry name" value="ANK_REP_REGION"/>
    <property type="match status" value="1"/>
</dbReference>
<dbReference type="AlphaFoldDB" id="A0A1F5LB65"/>
<comment type="caution">
    <text evidence="3">The sequence shown here is derived from an EMBL/GenBank/DDBJ whole genome shotgun (WGS) entry which is preliminary data.</text>
</comment>
<dbReference type="PANTHER" id="PTHR46224">
    <property type="entry name" value="ANKYRIN REPEAT FAMILY PROTEIN"/>
    <property type="match status" value="1"/>
</dbReference>
<keyword evidence="4" id="KW-1185">Reference proteome</keyword>
<dbReference type="Proteomes" id="UP000177622">
    <property type="component" value="Unassembled WGS sequence"/>
</dbReference>